<reference evidence="3 4" key="1">
    <citation type="submission" date="2019-03" db="EMBL/GenBank/DDBJ databases">
        <title>Genomic Encyclopedia of Type Strains, Phase III (KMG-III): the genomes of soil and plant-associated and newly described type strains.</title>
        <authorList>
            <person name="Whitman W."/>
        </authorList>
    </citation>
    <scope>NUCLEOTIDE SEQUENCE [LARGE SCALE GENOMIC DNA]</scope>
    <source>
        <strain evidence="3 4">CGMCC 1.12802</strain>
    </source>
</reference>
<dbReference type="GO" id="GO:0004657">
    <property type="term" value="F:proline dehydrogenase activity"/>
    <property type="evidence" value="ECO:0007669"/>
    <property type="project" value="InterPro"/>
</dbReference>
<evidence type="ECO:0000313" key="4">
    <source>
        <dbReference type="Proteomes" id="UP000295313"/>
    </source>
</evidence>
<name>A0A4R8IAH2_9FLAO</name>
<dbReference type="GO" id="GO:0010133">
    <property type="term" value="P:L-proline catabolic process to L-glutamate"/>
    <property type="evidence" value="ECO:0007669"/>
    <property type="project" value="TreeGrafter"/>
</dbReference>
<evidence type="ECO:0000313" key="3">
    <source>
        <dbReference type="EMBL" id="TDX87112.1"/>
    </source>
</evidence>
<dbReference type="SUPFAM" id="SSF51730">
    <property type="entry name" value="FAD-linked oxidoreductase"/>
    <property type="match status" value="1"/>
</dbReference>
<sequence length="395" mass="45663">MGQILDMSIFNDTKLAFADKTDAQLRKAYWMFKAIEQPALTNIGVSLLNFTVKNNFPFVDGIVKQTLFEQFCGGETREESMSVVKQMFKRGVGSIFDYSIEGKEEEEVFDAVCKEIKDIIRFSVGNPAIPFIVFKPTAFGRIDIYEEVGKGKELTTSQKEEWNRVVTRFDEVCKLCFDNNKKVMVDAEESWMQDAADQLCEEMMEKYNHEKPIVWNTIQMYRTGRLEYMNSHLERAKEKGYLIGYKIVRGAYMEKERKRAEENNYPDPIQPNKQASDDNYNAGIDFVMANLDKVSAFFGTHNEKSSELVMDKMQANNLEHNNPHIYFGQLYGMSDNITYYLADKHYNVAKYLPYGPVKDVVPYLTRRAQENTSVAGQTGRELGLIDKELKRRKSK</sequence>
<evidence type="ECO:0000259" key="2">
    <source>
        <dbReference type="Pfam" id="PF01619"/>
    </source>
</evidence>
<organism evidence="3 4">
    <name type="scientific">Epilithonimonas xixisoli</name>
    <dbReference type="NCBI Taxonomy" id="1476462"/>
    <lineage>
        <taxon>Bacteria</taxon>
        <taxon>Pseudomonadati</taxon>
        <taxon>Bacteroidota</taxon>
        <taxon>Flavobacteriia</taxon>
        <taxon>Flavobacteriales</taxon>
        <taxon>Weeksellaceae</taxon>
        <taxon>Chryseobacterium group</taxon>
        <taxon>Epilithonimonas</taxon>
    </lineage>
</organism>
<dbReference type="EMBL" id="SOEO01000001">
    <property type="protein sequence ID" value="TDX87112.1"/>
    <property type="molecule type" value="Genomic_DNA"/>
</dbReference>
<dbReference type="InterPro" id="IPR015659">
    <property type="entry name" value="Proline_oxidase"/>
</dbReference>
<dbReference type="GO" id="GO:0071949">
    <property type="term" value="F:FAD binding"/>
    <property type="evidence" value="ECO:0007669"/>
    <property type="project" value="TreeGrafter"/>
</dbReference>
<dbReference type="PANTHER" id="PTHR13914:SF0">
    <property type="entry name" value="PROLINE DEHYDROGENASE 1, MITOCHONDRIAL"/>
    <property type="match status" value="1"/>
</dbReference>
<keyword evidence="4" id="KW-1185">Reference proteome</keyword>
<gene>
    <name evidence="3" type="ORF">B0I22_1292</name>
</gene>
<dbReference type="Pfam" id="PF01619">
    <property type="entry name" value="Pro_dh"/>
    <property type="match status" value="1"/>
</dbReference>
<dbReference type="Proteomes" id="UP000295313">
    <property type="component" value="Unassembled WGS sequence"/>
</dbReference>
<dbReference type="InterPro" id="IPR029041">
    <property type="entry name" value="FAD-linked_oxidoreductase-like"/>
</dbReference>
<accession>A0A4R8IAH2</accession>
<feature type="domain" description="Proline dehydrogenase" evidence="2">
    <location>
        <begin position="84"/>
        <end position="378"/>
    </location>
</feature>
<dbReference type="PANTHER" id="PTHR13914">
    <property type="entry name" value="PROLINE OXIDASE"/>
    <property type="match status" value="1"/>
</dbReference>
<dbReference type="Gene3D" id="3.20.20.220">
    <property type="match status" value="1"/>
</dbReference>
<dbReference type="AlphaFoldDB" id="A0A4R8IAH2"/>
<protein>
    <submittedName>
        <fullName evidence="3">L-proline dehydrogenase</fullName>
    </submittedName>
</protein>
<comment type="caution">
    <text evidence="3">The sequence shown here is derived from an EMBL/GenBank/DDBJ whole genome shotgun (WGS) entry which is preliminary data.</text>
</comment>
<proteinExistence type="predicted"/>
<evidence type="ECO:0000256" key="1">
    <source>
        <dbReference type="ARBA" id="ARBA00023002"/>
    </source>
</evidence>
<keyword evidence="1" id="KW-0560">Oxidoreductase</keyword>
<dbReference type="InterPro" id="IPR002872">
    <property type="entry name" value="Proline_DH_dom"/>
</dbReference>